<feature type="compositionally biased region" description="Basic and acidic residues" evidence="1">
    <location>
        <begin position="236"/>
        <end position="254"/>
    </location>
</feature>
<gene>
    <name evidence="3" type="ORF">HPB52_018796</name>
</gene>
<dbReference type="InterPro" id="IPR042089">
    <property type="entry name" value="Peptidase_M13_dom_2"/>
</dbReference>
<feature type="region of interest" description="Disordered" evidence="1">
    <location>
        <begin position="208"/>
        <end position="293"/>
    </location>
</feature>
<evidence type="ECO:0000256" key="2">
    <source>
        <dbReference type="SAM" id="Phobius"/>
    </source>
</evidence>
<keyword evidence="2" id="KW-0472">Membrane</keyword>
<dbReference type="Gene3D" id="1.10.1380.10">
    <property type="entry name" value="Neutral endopeptidase , domain2"/>
    <property type="match status" value="1"/>
</dbReference>
<dbReference type="GO" id="GO:0005886">
    <property type="term" value="C:plasma membrane"/>
    <property type="evidence" value="ECO:0007669"/>
    <property type="project" value="TreeGrafter"/>
</dbReference>
<dbReference type="PANTHER" id="PTHR11733">
    <property type="entry name" value="ZINC METALLOPROTEASE FAMILY M13 NEPRILYSIN-RELATED"/>
    <property type="match status" value="1"/>
</dbReference>
<organism evidence="3 4">
    <name type="scientific">Rhipicephalus sanguineus</name>
    <name type="common">Brown dog tick</name>
    <name type="synonym">Ixodes sanguineus</name>
    <dbReference type="NCBI Taxonomy" id="34632"/>
    <lineage>
        <taxon>Eukaryota</taxon>
        <taxon>Metazoa</taxon>
        <taxon>Ecdysozoa</taxon>
        <taxon>Arthropoda</taxon>
        <taxon>Chelicerata</taxon>
        <taxon>Arachnida</taxon>
        <taxon>Acari</taxon>
        <taxon>Parasitiformes</taxon>
        <taxon>Ixodida</taxon>
        <taxon>Ixodoidea</taxon>
        <taxon>Ixodidae</taxon>
        <taxon>Rhipicephalinae</taxon>
        <taxon>Rhipicephalus</taxon>
        <taxon>Rhipicephalus</taxon>
    </lineage>
</organism>
<reference evidence="3" key="1">
    <citation type="journal article" date="2020" name="Cell">
        <title>Large-Scale Comparative Analyses of Tick Genomes Elucidate Their Genetic Diversity and Vector Capacities.</title>
        <authorList>
            <consortium name="Tick Genome and Microbiome Consortium (TIGMIC)"/>
            <person name="Jia N."/>
            <person name="Wang J."/>
            <person name="Shi W."/>
            <person name="Du L."/>
            <person name="Sun Y."/>
            <person name="Zhan W."/>
            <person name="Jiang J.F."/>
            <person name="Wang Q."/>
            <person name="Zhang B."/>
            <person name="Ji P."/>
            <person name="Bell-Sakyi L."/>
            <person name="Cui X.M."/>
            <person name="Yuan T.T."/>
            <person name="Jiang B.G."/>
            <person name="Yang W.F."/>
            <person name="Lam T.T."/>
            <person name="Chang Q.C."/>
            <person name="Ding S.J."/>
            <person name="Wang X.J."/>
            <person name="Zhu J.G."/>
            <person name="Ruan X.D."/>
            <person name="Zhao L."/>
            <person name="Wei J.T."/>
            <person name="Ye R.Z."/>
            <person name="Que T.C."/>
            <person name="Du C.H."/>
            <person name="Zhou Y.H."/>
            <person name="Cheng J.X."/>
            <person name="Dai P.F."/>
            <person name="Guo W.B."/>
            <person name="Han X.H."/>
            <person name="Huang E.J."/>
            <person name="Li L.F."/>
            <person name="Wei W."/>
            <person name="Gao Y.C."/>
            <person name="Liu J.Z."/>
            <person name="Shao H.Z."/>
            <person name="Wang X."/>
            <person name="Wang C.C."/>
            <person name="Yang T.C."/>
            <person name="Huo Q.B."/>
            <person name="Li W."/>
            <person name="Chen H.Y."/>
            <person name="Chen S.E."/>
            <person name="Zhou L.G."/>
            <person name="Ni X.B."/>
            <person name="Tian J.H."/>
            <person name="Sheng Y."/>
            <person name="Liu T."/>
            <person name="Pan Y.S."/>
            <person name="Xia L.Y."/>
            <person name="Li J."/>
            <person name="Zhao F."/>
            <person name="Cao W.C."/>
        </authorList>
    </citation>
    <scope>NUCLEOTIDE SEQUENCE</scope>
    <source>
        <strain evidence="3">Rsan-2018</strain>
    </source>
</reference>
<feature type="compositionally biased region" description="Low complexity" evidence="1">
    <location>
        <begin position="273"/>
        <end position="286"/>
    </location>
</feature>
<dbReference type="InterPro" id="IPR000718">
    <property type="entry name" value="Peptidase_M13"/>
</dbReference>
<dbReference type="Gene3D" id="3.40.390.10">
    <property type="entry name" value="Collagenase (Catalytic Domain)"/>
    <property type="match status" value="1"/>
</dbReference>
<dbReference type="InterPro" id="IPR024079">
    <property type="entry name" value="MetalloPept_cat_dom_sf"/>
</dbReference>
<accession>A0A9D4Q1S9</accession>
<feature type="region of interest" description="Disordered" evidence="1">
    <location>
        <begin position="1"/>
        <end position="80"/>
    </location>
</feature>
<dbReference type="PROSITE" id="PS51885">
    <property type="entry name" value="NEPRILYSIN"/>
    <property type="match status" value="1"/>
</dbReference>
<keyword evidence="4" id="KW-1185">Reference proteome</keyword>
<evidence type="ECO:0000313" key="3">
    <source>
        <dbReference type="EMBL" id="KAH7962933.1"/>
    </source>
</evidence>
<dbReference type="SUPFAM" id="SSF55486">
    <property type="entry name" value="Metalloproteases ('zincins'), catalytic domain"/>
    <property type="match status" value="1"/>
</dbReference>
<dbReference type="GO" id="GO:0016485">
    <property type="term" value="P:protein processing"/>
    <property type="evidence" value="ECO:0007669"/>
    <property type="project" value="TreeGrafter"/>
</dbReference>
<evidence type="ECO:0000313" key="4">
    <source>
        <dbReference type="Proteomes" id="UP000821837"/>
    </source>
</evidence>
<name>A0A9D4Q1S9_RHISA</name>
<reference evidence="3" key="2">
    <citation type="submission" date="2021-09" db="EMBL/GenBank/DDBJ databases">
        <authorList>
            <person name="Jia N."/>
            <person name="Wang J."/>
            <person name="Shi W."/>
            <person name="Du L."/>
            <person name="Sun Y."/>
            <person name="Zhan W."/>
            <person name="Jiang J."/>
            <person name="Wang Q."/>
            <person name="Zhang B."/>
            <person name="Ji P."/>
            <person name="Sakyi L.B."/>
            <person name="Cui X."/>
            <person name="Yuan T."/>
            <person name="Jiang B."/>
            <person name="Yang W."/>
            <person name="Lam T.T.-Y."/>
            <person name="Chang Q."/>
            <person name="Ding S."/>
            <person name="Wang X."/>
            <person name="Zhu J."/>
            <person name="Ruan X."/>
            <person name="Zhao L."/>
            <person name="Wei J."/>
            <person name="Que T."/>
            <person name="Du C."/>
            <person name="Cheng J."/>
            <person name="Dai P."/>
            <person name="Han X."/>
            <person name="Huang E."/>
            <person name="Gao Y."/>
            <person name="Liu J."/>
            <person name="Shao H."/>
            <person name="Ye R."/>
            <person name="Li L."/>
            <person name="Wei W."/>
            <person name="Wang X."/>
            <person name="Wang C."/>
            <person name="Huo Q."/>
            <person name="Li W."/>
            <person name="Guo W."/>
            <person name="Chen H."/>
            <person name="Chen S."/>
            <person name="Zhou L."/>
            <person name="Zhou L."/>
            <person name="Ni X."/>
            <person name="Tian J."/>
            <person name="Zhou Y."/>
            <person name="Sheng Y."/>
            <person name="Liu T."/>
            <person name="Pan Y."/>
            <person name="Xia L."/>
            <person name="Li J."/>
            <person name="Zhao F."/>
            <person name="Cao W."/>
        </authorList>
    </citation>
    <scope>NUCLEOTIDE SEQUENCE</scope>
    <source>
        <strain evidence="3">Rsan-2018</strain>
        <tissue evidence="3">Larvae</tissue>
    </source>
</reference>
<feature type="compositionally biased region" description="Polar residues" evidence="1">
    <location>
        <begin position="57"/>
        <end position="73"/>
    </location>
</feature>
<dbReference type="AlphaFoldDB" id="A0A9D4Q1S9"/>
<protein>
    <submittedName>
        <fullName evidence="3">Uncharacterized protein</fullName>
    </submittedName>
</protein>
<dbReference type="GO" id="GO:0004222">
    <property type="term" value="F:metalloendopeptidase activity"/>
    <property type="evidence" value="ECO:0007669"/>
    <property type="project" value="InterPro"/>
</dbReference>
<dbReference type="Proteomes" id="UP000821837">
    <property type="component" value="Chromosome 3"/>
</dbReference>
<dbReference type="VEuPathDB" id="VectorBase:RSAN_049738"/>
<dbReference type="PANTHER" id="PTHR11733:SF241">
    <property type="entry name" value="GH26575P-RELATED"/>
    <property type="match status" value="1"/>
</dbReference>
<proteinExistence type="predicted"/>
<evidence type="ECO:0000256" key="1">
    <source>
        <dbReference type="SAM" id="MobiDB-lite"/>
    </source>
</evidence>
<dbReference type="EMBL" id="JABSTV010001249">
    <property type="protein sequence ID" value="KAH7962933.1"/>
    <property type="molecule type" value="Genomic_DNA"/>
</dbReference>
<feature type="compositionally biased region" description="Polar residues" evidence="1">
    <location>
        <begin position="19"/>
        <end position="32"/>
    </location>
</feature>
<dbReference type="VEuPathDB" id="VectorBase:RSAN_048766"/>
<keyword evidence="2" id="KW-1133">Transmembrane helix</keyword>
<keyword evidence="2" id="KW-0812">Transmembrane</keyword>
<comment type="caution">
    <text evidence="3">The sequence shown here is derived from an EMBL/GenBank/DDBJ whole genome shotgun (WGS) entry which is preliminary data.</text>
</comment>
<sequence length="894" mass="97232">MEHGTKKISVDPGQGGSTGNLSTNSLKGSTDSAPDLANKRSTAGQDTAKGRAHRKSSASTSTAKHPSSLSQKQVAGGRQSTEKVVVLALPLQKDAAAPEKDTKEAGMNVVVDEEPAVDPREPLPNRAVIDRRVSMGEVLPTEAPAQLLSQAHDGDILAAIMEACHGMEVGAVEPQADPREPLSRRASIDRRVSLGHVILTIPAESSPVRSASVAGDYGESSLDAPKGAPPEAATDSAHEPRPDPREPLPRRASIDKSISLGKVVSMAPPPRSPISSRTSSGQPSPGWSAEERRRKQQAMSRLAAFSGLAVFFMALAILSLIIVRSAYFRASQRFEVCDTDECVQHSKDILATLNKSANPCGSLYAYVCGDDARPEGTPYAGPLAHAYIREVMTTLGDAETFLAAKQRYAAATKAFAAVVNCIESNRHIAADDFAAFMHDRRIPWPLRDASSRNTTLFGVFDVVLDLVVNWRVALWFDVVVSQTASHDANPAVIIREPGDLVALRSEQLTLFDDVTYNTALRKMSLYLTGGKVSLDDAAVKQLRQDEAAFSQIVLASVEDDDGGDGFDVLLSLGNITKVFGDVLSVTEWSSLLNKHLSNAIRNVSNNTSMLFLNKGRLGRLGRLVGSLPATRVMDVIGWTFSYAYAWMVNAHFDFPAQATTAGRLEINVLCFVAEQESFGIVQAAPIFRDAFGVNEREQVTAALQKTSEALVEQVLASPAISNYSKREAVAKLDALVWNYWLWPLDPYLQVHSALNTLYANFSDKPGSVFESWIRSRKSLRAALATPHYERLMTSRFDVAESDMERSLLIDQFAIEVALEAMQASSALRPSKSPKRLKFLEWLSDEQTFYVSYCSHYCSEPRGQPACNLAMNSSQFDDVFGCSRSRSNSPACVFL</sequence>
<feature type="transmembrane region" description="Helical" evidence="2">
    <location>
        <begin position="302"/>
        <end position="323"/>
    </location>
</feature>